<dbReference type="SUPFAM" id="SSF51971">
    <property type="entry name" value="Nucleotide-binding domain"/>
    <property type="match status" value="1"/>
</dbReference>
<dbReference type="EMBL" id="MHIG01000022">
    <property type="protein sequence ID" value="OGY46880.1"/>
    <property type="molecule type" value="Genomic_DNA"/>
</dbReference>
<dbReference type="PRINTS" id="PR00419">
    <property type="entry name" value="ADXRDTASE"/>
</dbReference>
<dbReference type="Gene3D" id="3.50.50.60">
    <property type="entry name" value="FAD/NAD(P)-binding domain"/>
    <property type="match status" value="1"/>
</dbReference>
<dbReference type="PANTHER" id="PTHR21197:SF0">
    <property type="entry name" value="UDP-GALACTOPYRANOSE MUTASE"/>
    <property type="match status" value="1"/>
</dbReference>
<dbReference type="Proteomes" id="UP000178385">
    <property type="component" value="Unassembled WGS sequence"/>
</dbReference>
<gene>
    <name evidence="1" type="ORF">A2840_00455</name>
</gene>
<dbReference type="InterPro" id="IPR036188">
    <property type="entry name" value="FAD/NAD-bd_sf"/>
</dbReference>
<comment type="caution">
    <text evidence="1">The sequence shown here is derived from an EMBL/GenBank/DDBJ whole genome shotgun (WGS) entry which is preliminary data.</text>
</comment>
<dbReference type="Pfam" id="PF13450">
    <property type="entry name" value="NAD_binding_8"/>
    <property type="match status" value="1"/>
</dbReference>
<evidence type="ECO:0008006" key="3">
    <source>
        <dbReference type="Google" id="ProtNLM"/>
    </source>
</evidence>
<evidence type="ECO:0000313" key="1">
    <source>
        <dbReference type="EMBL" id="OGY46880.1"/>
    </source>
</evidence>
<dbReference type="PANTHER" id="PTHR21197">
    <property type="entry name" value="UDP-GALACTOPYRANOSE MUTASE"/>
    <property type="match status" value="1"/>
</dbReference>
<dbReference type="AlphaFoldDB" id="A0A1G1Y550"/>
<sequence>MPTKKLKNVESCILGAGPAGYGTALELTKGGVKDILIIDRNQIVGGLARTEKLGGARFDVGPHRFFTKNQEINQLWHETLGNDFIHIKNRITRISYKNKFFYYPLKPFDTLAKLGPKESTQALFSFLITRLQPHSEPVTFEDWIVQKFGRKLFETFFKTYTEKVWGIPCNQIGKEWASQRIKGLDVISVIKQALLPHQSGKIKTLIDQFDYPILGAGMMYERMQEKVEKLGAQLWLGTAVTKFNVAVGGNKIESIEVRKPDGELVEIKAQQYFNSIPLTHFIKMLGPQEEDAVKKAADSLYYRDHITVNLLVSGENIFPDQWIYVHSPEVLMARIANYNNFSKIMAGGKNRSALSVEYFAFQHEPIWQSSNQALKLLAIKELKHLNLLQPDQVQEAWVVRETESYPTYYLGFQQPYEVLKNRLNQFTNLYPIGRGGLYKYNNQDHSTLSGILAARNYLKKYNTGKSYNLWDVNTDSDYHEGQIK</sequence>
<proteinExistence type="predicted"/>
<evidence type="ECO:0000313" key="2">
    <source>
        <dbReference type="Proteomes" id="UP000178385"/>
    </source>
</evidence>
<protein>
    <recommendedName>
        <fullName evidence="3">Amine oxidase domain-containing protein</fullName>
    </recommendedName>
</protein>
<dbReference type="GO" id="GO:0050660">
    <property type="term" value="F:flavin adenine dinucleotide binding"/>
    <property type="evidence" value="ECO:0007669"/>
    <property type="project" value="TreeGrafter"/>
</dbReference>
<accession>A0A1G1Y550</accession>
<dbReference type="GO" id="GO:0008767">
    <property type="term" value="F:UDP-galactopyranose mutase activity"/>
    <property type="evidence" value="ECO:0007669"/>
    <property type="project" value="TreeGrafter"/>
</dbReference>
<name>A0A1G1Y550_9BACT</name>
<organism evidence="1 2">
    <name type="scientific">Candidatus Buchananbacteria bacterium RIFCSPHIGHO2_01_FULL_47_11b</name>
    <dbReference type="NCBI Taxonomy" id="1797537"/>
    <lineage>
        <taxon>Bacteria</taxon>
        <taxon>Candidatus Buchananiibacteriota</taxon>
    </lineage>
</organism>
<dbReference type="NCBIfam" id="NF005548">
    <property type="entry name" value="PRK07208.1-4"/>
    <property type="match status" value="1"/>
</dbReference>
<reference evidence="1 2" key="1">
    <citation type="journal article" date="2016" name="Nat. Commun.">
        <title>Thousands of microbial genomes shed light on interconnected biogeochemical processes in an aquifer system.</title>
        <authorList>
            <person name="Anantharaman K."/>
            <person name="Brown C.T."/>
            <person name="Hug L.A."/>
            <person name="Sharon I."/>
            <person name="Castelle C.J."/>
            <person name="Probst A.J."/>
            <person name="Thomas B.C."/>
            <person name="Singh A."/>
            <person name="Wilkins M.J."/>
            <person name="Karaoz U."/>
            <person name="Brodie E.L."/>
            <person name="Williams K.H."/>
            <person name="Hubbard S.S."/>
            <person name="Banfield J.F."/>
        </authorList>
    </citation>
    <scope>NUCLEOTIDE SEQUENCE [LARGE SCALE GENOMIC DNA]</scope>
</reference>
<dbReference type="GO" id="GO:0005829">
    <property type="term" value="C:cytosol"/>
    <property type="evidence" value="ECO:0007669"/>
    <property type="project" value="TreeGrafter"/>
</dbReference>